<evidence type="ECO:0000313" key="3">
    <source>
        <dbReference type="Proteomes" id="UP000710849"/>
    </source>
</evidence>
<organism evidence="2 3">
    <name type="scientific">Botrytis byssoidea</name>
    <dbReference type="NCBI Taxonomy" id="139641"/>
    <lineage>
        <taxon>Eukaryota</taxon>
        <taxon>Fungi</taxon>
        <taxon>Dikarya</taxon>
        <taxon>Ascomycota</taxon>
        <taxon>Pezizomycotina</taxon>
        <taxon>Leotiomycetes</taxon>
        <taxon>Helotiales</taxon>
        <taxon>Sclerotiniaceae</taxon>
        <taxon>Botrytis</taxon>
    </lineage>
</organism>
<dbReference type="RefSeq" id="XP_038730464.1">
    <property type="nucleotide sequence ID" value="XM_038878784.1"/>
</dbReference>
<dbReference type="AlphaFoldDB" id="A0A9P5IIS6"/>
<keyword evidence="3" id="KW-1185">Reference proteome</keyword>
<comment type="caution">
    <text evidence="2">The sequence shown here is derived from an EMBL/GenBank/DDBJ whole genome shotgun (WGS) entry which is preliminary data.</text>
</comment>
<dbReference type="GeneID" id="62151858"/>
<proteinExistence type="predicted"/>
<evidence type="ECO:0000313" key="2">
    <source>
        <dbReference type="EMBL" id="KAF7935363.1"/>
    </source>
</evidence>
<keyword evidence="1" id="KW-1133">Transmembrane helix</keyword>
<dbReference type="EMBL" id="RCSW01000017">
    <property type="protein sequence ID" value="KAF7935363.1"/>
    <property type="molecule type" value="Genomic_DNA"/>
</dbReference>
<feature type="transmembrane region" description="Helical" evidence="1">
    <location>
        <begin position="6"/>
        <end position="22"/>
    </location>
</feature>
<accession>A0A9P5IIS6</accession>
<keyword evidence="1" id="KW-0472">Membrane</keyword>
<sequence>MSYPSFMAFILGNLFAITTVLVKHKTRPGKSFFQERGTVPARSQANTVEIALHGATYSAMYHPLGMGS</sequence>
<gene>
    <name evidence="2" type="ORF">EAE97_008270</name>
</gene>
<evidence type="ECO:0000256" key="1">
    <source>
        <dbReference type="SAM" id="Phobius"/>
    </source>
</evidence>
<reference evidence="2 3" key="1">
    <citation type="journal article" date="2020" name="Genome Biol. Evol.">
        <title>Comparative genomics of Sclerotiniaceae.</title>
        <authorList>
            <person name="Valero Jimenez C.A."/>
            <person name="Steentjes M."/>
            <person name="Scholten O.E."/>
            <person name="Van Kan J.A.L."/>
        </authorList>
    </citation>
    <scope>NUCLEOTIDE SEQUENCE [LARGE SCALE GENOMIC DNA]</scope>
    <source>
        <strain evidence="2 3">MUCL 94</strain>
    </source>
</reference>
<dbReference type="Proteomes" id="UP000710849">
    <property type="component" value="Unassembled WGS sequence"/>
</dbReference>
<name>A0A9P5IIS6_9HELO</name>
<protein>
    <submittedName>
        <fullName evidence="2">Uncharacterized protein</fullName>
    </submittedName>
</protein>
<keyword evidence="1" id="KW-0812">Transmembrane</keyword>